<dbReference type="EMBL" id="FXTB01000006">
    <property type="protein sequence ID" value="SMO74507.1"/>
    <property type="molecule type" value="Genomic_DNA"/>
</dbReference>
<dbReference type="AlphaFoldDB" id="A0A521DS26"/>
<protein>
    <submittedName>
        <fullName evidence="9">Biopolymer transport protein ExbD/TolR</fullName>
    </submittedName>
</protein>
<evidence type="ECO:0000256" key="8">
    <source>
        <dbReference type="SAM" id="Coils"/>
    </source>
</evidence>
<dbReference type="PANTHER" id="PTHR30558">
    <property type="entry name" value="EXBD MEMBRANE COMPONENT OF PMF-DRIVEN MACROMOLECULE IMPORT SYSTEM"/>
    <property type="match status" value="1"/>
</dbReference>
<evidence type="ECO:0000256" key="6">
    <source>
        <dbReference type="ARBA" id="ARBA00023136"/>
    </source>
</evidence>
<sequence>MGKRDVPEVNAGSMADIAFLLLIFFLVTTTMDTDSGLARLLPPPVPENQEPPPPIKDRNVFTVLINSKNQLLVKGKPMKIGELKDAAKEFVLNPNRDEKLPEFKQEEIEFFGLYEVSKGVISLQNDNGTQYAQYLMVQNELQRAYNELRNELARRKWDKDYEQLDDDQQKAIRKIYPQKISEAEPKNIGKN</sequence>
<evidence type="ECO:0000313" key="10">
    <source>
        <dbReference type="Proteomes" id="UP000319040"/>
    </source>
</evidence>
<dbReference type="GO" id="GO:0005886">
    <property type="term" value="C:plasma membrane"/>
    <property type="evidence" value="ECO:0007669"/>
    <property type="project" value="UniProtKB-SubCell"/>
</dbReference>
<gene>
    <name evidence="9" type="ORF">SAMN06265379_106120</name>
</gene>
<keyword evidence="4 7" id="KW-0812">Transmembrane</keyword>
<evidence type="ECO:0000256" key="7">
    <source>
        <dbReference type="RuleBase" id="RU003879"/>
    </source>
</evidence>
<evidence type="ECO:0000256" key="2">
    <source>
        <dbReference type="ARBA" id="ARBA00005811"/>
    </source>
</evidence>
<accession>A0A521DS26</accession>
<keyword evidence="3" id="KW-1003">Cell membrane</keyword>
<keyword evidence="5" id="KW-1133">Transmembrane helix</keyword>
<name>A0A521DS26_SACCC</name>
<organism evidence="9 10">
    <name type="scientific">Saccharicrinis carchari</name>
    <dbReference type="NCBI Taxonomy" id="1168039"/>
    <lineage>
        <taxon>Bacteria</taxon>
        <taxon>Pseudomonadati</taxon>
        <taxon>Bacteroidota</taxon>
        <taxon>Bacteroidia</taxon>
        <taxon>Marinilabiliales</taxon>
        <taxon>Marinilabiliaceae</taxon>
        <taxon>Saccharicrinis</taxon>
    </lineage>
</organism>
<comment type="similarity">
    <text evidence="2 7">Belongs to the ExbD/TolR family.</text>
</comment>
<keyword evidence="7" id="KW-0813">Transport</keyword>
<dbReference type="GO" id="GO:0015031">
    <property type="term" value="P:protein transport"/>
    <property type="evidence" value="ECO:0007669"/>
    <property type="project" value="UniProtKB-KW"/>
</dbReference>
<feature type="coiled-coil region" evidence="8">
    <location>
        <begin position="131"/>
        <end position="158"/>
    </location>
</feature>
<dbReference type="Proteomes" id="UP000319040">
    <property type="component" value="Unassembled WGS sequence"/>
</dbReference>
<dbReference type="RefSeq" id="WP_142533828.1">
    <property type="nucleotide sequence ID" value="NZ_FXTB01000006.1"/>
</dbReference>
<evidence type="ECO:0000256" key="3">
    <source>
        <dbReference type="ARBA" id="ARBA00022475"/>
    </source>
</evidence>
<dbReference type="PANTHER" id="PTHR30558:SF3">
    <property type="entry name" value="BIOPOLYMER TRANSPORT PROTEIN EXBD-RELATED"/>
    <property type="match status" value="1"/>
</dbReference>
<reference evidence="9 10" key="1">
    <citation type="submission" date="2017-05" db="EMBL/GenBank/DDBJ databases">
        <authorList>
            <person name="Varghese N."/>
            <person name="Submissions S."/>
        </authorList>
    </citation>
    <scope>NUCLEOTIDE SEQUENCE [LARGE SCALE GENOMIC DNA]</scope>
    <source>
        <strain evidence="9 10">DSM 27040</strain>
    </source>
</reference>
<dbReference type="Pfam" id="PF02472">
    <property type="entry name" value="ExbD"/>
    <property type="match status" value="1"/>
</dbReference>
<keyword evidence="8" id="KW-0175">Coiled coil</keyword>
<evidence type="ECO:0000256" key="1">
    <source>
        <dbReference type="ARBA" id="ARBA00004162"/>
    </source>
</evidence>
<keyword evidence="7" id="KW-0653">Protein transport</keyword>
<dbReference type="InterPro" id="IPR003400">
    <property type="entry name" value="ExbD"/>
</dbReference>
<keyword evidence="10" id="KW-1185">Reference proteome</keyword>
<proteinExistence type="inferred from homology"/>
<evidence type="ECO:0000256" key="4">
    <source>
        <dbReference type="ARBA" id="ARBA00022692"/>
    </source>
</evidence>
<evidence type="ECO:0000313" key="9">
    <source>
        <dbReference type="EMBL" id="SMO74507.1"/>
    </source>
</evidence>
<keyword evidence="6" id="KW-0472">Membrane</keyword>
<comment type="subcellular location">
    <subcellularLocation>
        <location evidence="1">Cell membrane</location>
        <topology evidence="1">Single-pass membrane protein</topology>
    </subcellularLocation>
    <subcellularLocation>
        <location evidence="7">Cell membrane</location>
        <topology evidence="7">Single-pass type II membrane protein</topology>
    </subcellularLocation>
</comment>
<dbReference type="OrthoDB" id="9801500at2"/>
<dbReference type="GO" id="GO:0022857">
    <property type="term" value="F:transmembrane transporter activity"/>
    <property type="evidence" value="ECO:0007669"/>
    <property type="project" value="InterPro"/>
</dbReference>
<evidence type="ECO:0000256" key="5">
    <source>
        <dbReference type="ARBA" id="ARBA00022989"/>
    </source>
</evidence>